<feature type="transmembrane region" description="Helical" evidence="1">
    <location>
        <begin position="70"/>
        <end position="89"/>
    </location>
</feature>
<accession>A0ABT3P675</accession>
<dbReference type="RefSeq" id="WP_265616971.1">
    <property type="nucleotide sequence ID" value="NZ_JAPFRD010000009.1"/>
</dbReference>
<keyword evidence="1" id="KW-0472">Membrane</keyword>
<proteinExistence type="predicted"/>
<feature type="transmembrane region" description="Helical" evidence="1">
    <location>
        <begin position="175"/>
        <end position="196"/>
    </location>
</feature>
<evidence type="ECO:0000313" key="2">
    <source>
        <dbReference type="EMBL" id="MCW8108272.1"/>
    </source>
</evidence>
<name>A0ABT3P675_9ALTE</name>
<gene>
    <name evidence="2" type="ORF">OPS25_07170</name>
</gene>
<evidence type="ECO:0008006" key="4">
    <source>
        <dbReference type="Google" id="ProtNLM"/>
    </source>
</evidence>
<protein>
    <recommendedName>
        <fullName evidence="4">ABC transporter permease</fullName>
    </recommendedName>
</protein>
<feature type="transmembrane region" description="Helical" evidence="1">
    <location>
        <begin position="38"/>
        <end position="58"/>
    </location>
</feature>
<keyword evidence="1" id="KW-0812">Transmembrane</keyword>
<reference evidence="2" key="1">
    <citation type="submission" date="2022-11" db="EMBL/GenBank/DDBJ databases">
        <title>Alteromonas sp. nov., isolated from sea water of the Qingdao.</title>
        <authorList>
            <person name="Wang Q."/>
        </authorList>
    </citation>
    <scope>NUCLEOTIDE SEQUENCE</scope>
    <source>
        <strain evidence="2">ASW11-7</strain>
    </source>
</reference>
<evidence type="ECO:0000256" key="1">
    <source>
        <dbReference type="SAM" id="Phobius"/>
    </source>
</evidence>
<organism evidence="2 3">
    <name type="scientific">Alteromonas aquimaris</name>
    <dbReference type="NCBI Taxonomy" id="2998417"/>
    <lineage>
        <taxon>Bacteria</taxon>
        <taxon>Pseudomonadati</taxon>
        <taxon>Pseudomonadota</taxon>
        <taxon>Gammaproteobacteria</taxon>
        <taxon>Alteromonadales</taxon>
        <taxon>Alteromonadaceae</taxon>
        <taxon>Alteromonas/Salinimonas group</taxon>
        <taxon>Alteromonas</taxon>
    </lineage>
</organism>
<comment type="caution">
    <text evidence="2">The sequence shown here is derived from an EMBL/GenBank/DDBJ whole genome shotgun (WGS) entry which is preliminary data.</text>
</comment>
<keyword evidence="1" id="KW-1133">Transmembrane helix</keyword>
<sequence length="231" mass="26122">MMEVSYKDSIDHVFGLSLVYMILCLGLVSRVFEPKQVHLQLIFSGAAMFIGVMCFVSFRFTTTKESYGYLVVRWLAYFAITLASFLYVYHAFYEAASSRLLFLLVAVVATASFVTSLTIRLLDNKVGLNSAIADGRFKSNGDISFKVQYRPLTVQNLLVNSMFSRLYDNRKSAQLVGLASVLCIPFIHTILGAYIIGTLMTYMLFLAIRMLLNATYDLIFYARLKKDCTTK</sequence>
<feature type="transmembrane region" description="Helical" evidence="1">
    <location>
        <begin position="12"/>
        <end position="32"/>
    </location>
</feature>
<evidence type="ECO:0000313" key="3">
    <source>
        <dbReference type="Proteomes" id="UP001142810"/>
    </source>
</evidence>
<dbReference type="EMBL" id="JAPFRD010000009">
    <property type="protein sequence ID" value="MCW8108272.1"/>
    <property type="molecule type" value="Genomic_DNA"/>
</dbReference>
<keyword evidence="3" id="KW-1185">Reference proteome</keyword>
<dbReference type="Proteomes" id="UP001142810">
    <property type="component" value="Unassembled WGS sequence"/>
</dbReference>
<feature type="transmembrane region" description="Helical" evidence="1">
    <location>
        <begin position="101"/>
        <end position="122"/>
    </location>
</feature>